<name>Q3U1Q8_MOUSE</name>
<reference evidence="1" key="8">
    <citation type="journal article" date="2005" name="Science">
        <title>Antisense Transcription in the Mammalian Transcriptome.</title>
        <authorList>
            <consortium name="RIKEN Genome Exploration Research Group and Genome Science Group (Genome Network Project Core Group) and the FANTOM Consortium"/>
        </authorList>
    </citation>
    <scope>NUCLEOTIDE SEQUENCE</scope>
    <source>
        <strain evidence="1">C57BL/6J</strain>
    </source>
</reference>
<protein>
    <submittedName>
        <fullName evidence="1">Uncharacterized protein</fullName>
    </submittedName>
</protein>
<dbReference type="AlphaFoldDB" id="Q3U1Q8"/>
<reference evidence="1" key="4">
    <citation type="journal article" date="2001" name="Nature">
        <title>Functional annotation of a full-length mouse cDNA collection.</title>
        <authorList>
            <consortium name="The RIKEN Genome Exploration Research Group Phase II Team and the FANTOM Consortium"/>
        </authorList>
    </citation>
    <scope>NUCLEOTIDE SEQUENCE</scope>
    <source>
        <strain evidence="1">C57BL/6J</strain>
    </source>
</reference>
<reference evidence="1" key="3">
    <citation type="journal article" date="2000" name="Genome Res.">
        <title>RIKEN integrated sequence analysis (RISA) system--384-format sequencing pipeline with 384 multicapillary sequencer.</title>
        <authorList>
            <person name="Shibata K."/>
            <person name="Itoh M."/>
            <person name="Aizawa K."/>
            <person name="Nagaoka S."/>
            <person name="Sasaki N."/>
            <person name="Carninci P."/>
            <person name="Konno H."/>
            <person name="Akiyama J."/>
            <person name="Nishi K."/>
            <person name="Kitsunai T."/>
            <person name="Tashiro H."/>
            <person name="Itoh M."/>
            <person name="Sumi N."/>
            <person name="Ishii Y."/>
            <person name="Nakamura S."/>
            <person name="Hazama M."/>
            <person name="Nishine T."/>
            <person name="Harada A."/>
            <person name="Yamamoto R."/>
            <person name="Matsumoto H."/>
            <person name="Sakaguchi S."/>
            <person name="Ikegami T."/>
            <person name="Kashiwagi K."/>
            <person name="Fujiwake S."/>
            <person name="Inoue K."/>
            <person name="Togawa Y."/>
            <person name="Izawa M."/>
            <person name="Ohara E."/>
            <person name="Watahiki M."/>
            <person name="Yoneda Y."/>
            <person name="Ishikawa T."/>
            <person name="Ozawa K."/>
            <person name="Tanaka T."/>
            <person name="Matsuura S."/>
            <person name="Kawai J."/>
            <person name="Okazaki Y."/>
            <person name="Muramatsu M."/>
            <person name="Inoue Y."/>
            <person name="Kira A."/>
            <person name="Hayashizaki Y."/>
        </authorList>
    </citation>
    <scope>NUCLEOTIDE SEQUENCE</scope>
    <source>
        <strain evidence="1">C57BL/6J</strain>
    </source>
</reference>
<dbReference type="EMBL" id="AK155779">
    <property type="protein sequence ID" value="BAE33435.1"/>
    <property type="molecule type" value="mRNA"/>
</dbReference>
<reference evidence="1" key="7">
    <citation type="journal article" date="2005" name="Science">
        <title>The Transcriptional Landscape of the Mammalian Genome.</title>
        <authorList>
            <consortium name="The FANTOM Consortium"/>
            <consortium name="Riken Genome Exploration Research Group and Genome Science Group (Genome Network Project Core Group)"/>
        </authorList>
    </citation>
    <scope>NUCLEOTIDE SEQUENCE</scope>
    <source>
        <strain evidence="1">C57BL/6J</strain>
    </source>
</reference>
<reference evidence="1" key="2">
    <citation type="journal article" date="2000" name="Genome Res.">
        <title>Normalization and subtraction of cap-trapper-selected cDNAs to prepare full-length cDNA libraries for rapid discovery of new genes.</title>
        <authorList>
            <person name="Carninci P."/>
            <person name="Shibata Y."/>
            <person name="Hayatsu N."/>
            <person name="Sugahara Y."/>
            <person name="Shibata K."/>
            <person name="Itoh M."/>
            <person name="Konno H."/>
            <person name="Okazaki Y."/>
            <person name="Muramatsu M."/>
            <person name="Hayashizaki Y."/>
        </authorList>
    </citation>
    <scope>NUCLEOTIDE SEQUENCE</scope>
    <source>
        <strain evidence="1">C57BL/6J</strain>
    </source>
</reference>
<proteinExistence type="evidence at transcript level"/>
<evidence type="ECO:0000313" key="1">
    <source>
        <dbReference type="EMBL" id="BAE33435.1"/>
    </source>
</evidence>
<accession>Q3U1Q8</accession>
<sequence>MKQCRVWLPSCVLSAPARFIACWIILSYPSSLRAKSPKASPSRLQITLLNSALKRLVTISLSRVHIVSRVWE</sequence>
<reference evidence="1" key="6">
    <citation type="submission" date="2004-03" db="EMBL/GenBank/DDBJ databases">
        <authorList>
            <person name="Arakawa T."/>
            <person name="Carninci P."/>
            <person name="Fukuda S."/>
            <person name="Hashizume W."/>
            <person name="Hayashida K."/>
            <person name="Hori F."/>
            <person name="Iida J."/>
            <person name="Imamura K."/>
            <person name="Imotani K."/>
            <person name="Itoh M."/>
            <person name="Kanagawa S."/>
            <person name="Kawai J."/>
            <person name="Kojima M."/>
            <person name="Konno H."/>
            <person name="Murata M."/>
            <person name="Nakamura M."/>
            <person name="Ninomiya N."/>
            <person name="Nishiyori H."/>
            <person name="Nomura K."/>
            <person name="Ohno M."/>
            <person name="Sakazume N."/>
            <person name="Sano H."/>
            <person name="Sasaki D."/>
            <person name="Shibata K."/>
            <person name="Shiraki T."/>
            <person name="Tagami M."/>
            <person name="Tagami Y."/>
            <person name="Waki K."/>
            <person name="Watahiki A."/>
            <person name="Muramatsu M."/>
            <person name="Hayashizaki Y."/>
        </authorList>
    </citation>
    <scope>NUCLEOTIDE SEQUENCE</scope>
    <source>
        <strain evidence="1">C57BL/6J</strain>
    </source>
</reference>
<reference evidence="1" key="1">
    <citation type="journal article" date="1999" name="Methods Enzymol.">
        <title>High-efficiency full-length cDNA cloning.</title>
        <authorList>
            <person name="Carninci P."/>
            <person name="Hayashizaki Y."/>
        </authorList>
    </citation>
    <scope>NUCLEOTIDE SEQUENCE</scope>
    <source>
        <strain evidence="1">C57BL/6J</strain>
    </source>
</reference>
<organism evidence="1">
    <name type="scientific">Mus musculus</name>
    <name type="common">Mouse</name>
    <dbReference type="NCBI Taxonomy" id="10090"/>
    <lineage>
        <taxon>Eukaryota</taxon>
        <taxon>Metazoa</taxon>
        <taxon>Chordata</taxon>
        <taxon>Craniata</taxon>
        <taxon>Vertebrata</taxon>
        <taxon>Euteleostomi</taxon>
        <taxon>Mammalia</taxon>
        <taxon>Eutheria</taxon>
        <taxon>Euarchontoglires</taxon>
        <taxon>Glires</taxon>
        <taxon>Rodentia</taxon>
        <taxon>Myomorpha</taxon>
        <taxon>Muroidea</taxon>
        <taxon>Muridae</taxon>
        <taxon>Murinae</taxon>
        <taxon>Mus</taxon>
        <taxon>Mus</taxon>
    </lineage>
</organism>
<reference evidence="1" key="5">
    <citation type="journal article" date="2002" name="Nature">
        <title>Analysis of the mouse transcriptome based on functional annotation of 60,770 full-length cDNAs.</title>
        <authorList>
            <consortium name="The FANTOM Consortium and the RIKEN Genome Exploration Research Group Phase I and II Team"/>
        </authorList>
    </citation>
    <scope>NUCLEOTIDE SEQUENCE</scope>
    <source>
        <strain evidence="1">C57BL/6J</strain>
    </source>
</reference>